<evidence type="ECO:0000313" key="2">
    <source>
        <dbReference type="EMBL" id="TFL04169.1"/>
    </source>
</evidence>
<organism evidence="2 3">
    <name type="scientific">Pterulicium gracile</name>
    <dbReference type="NCBI Taxonomy" id="1884261"/>
    <lineage>
        <taxon>Eukaryota</taxon>
        <taxon>Fungi</taxon>
        <taxon>Dikarya</taxon>
        <taxon>Basidiomycota</taxon>
        <taxon>Agaricomycotina</taxon>
        <taxon>Agaricomycetes</taxon>
        <taxon>Agaricomycetidae</taxon>
        <taxon>Agaricales</taxon>
        <taxon>Pleurotineae</taxon>
        <taxon>Pterulaceae</taxon>
        <taxon>Pterulicium</taxon>
    </lineage>
</organism>
<dbReference type="Pfam" id="PF20236">
    <property type="entry name" value="DUF6593"/>
    <property type="match status" value="1"/>
</dbReference>
<proteinExistence type="predicted"/>
<gene>
    <name evidence="2" type="ORF">BDV98DRAFT_563667</name>
</gene>
<dbReference type="InterPro" id="IPR046528">
    <property type="entry name" value="DUF6593"/>
</dbReference>
<evidence type="ECO:0000259" key="1">
    <source>
        <dbReference type="Pfam" id="PF20236"/>
    </source>
</evidence>
<keyword evidence="3" id="KW-1185">Reference proteome</keyword>
<sequence>MSQSLTTLFLQPDNPCNCTISLDGIPVYEVVTTHEPKTVTTVRNGAGEVIGSFEWRDVRSDVVTFGENGETMSSGDWLKKSHLPFKDGITFKNKQGKKFEWKGTQKGIQLFADHIHGKGPIARFRKSYGVLLDKSAGSPTRETVPAELIMDEEANAMRDEVVLSFILLEKDRRVHEEPAAAQGAFLGGAQGAMWSAIAS</sequence>
<name>A0A5C3QUZ1_9AGAR</name>
<reference evidence="2 3" key="1">
    <citation type="journal article" date="2019" name="Nat. Ecol. Evol.">
        <title>Megaphylogeny resolves global patterns of mushroom evolution.</title>
        <authorList>
            <person name="Varga T."/>
            <person name="Krizsan K."/>
            <person name="Foldi C."/>
            <person name="Dima B."/>
            <person name="Sanchez-Garcia M."/>
            <person name="Sanchez-Ramirez S."/>
            <person name="Szollosi G.J."/>
            <person name="Szarkandi J.G."/>
            <person name="Papp V."/>
            <person name="Albert L."/>
            <person name="Andreopoulos W."/>
            <person name="Angelini C."/>
            <person name="Antonin V."/>
            <person name="Barry K.W."/>
            <person name="Bougher N.L."/>
            <person name="Buchanan P."/>
            <person name="Buyck B."/>
            <person name="Bense V."/>
            <person name="Catcheside P."/>
            <person name="Chovatia M."/>
            <person name="Cooper J."/>
            <person name="Damon W."/>
            <person name="Desjardin D."/>
            <person name="Finy P."/>
            <person name="Geml J."/>
            <person name="Haridas S."/>
            <person name="Hughes K."/>
            <person name="Justo A."/>
            <person name="Karasinski D."/>
            <person name="Kautmanova I."/>
            <person name="Kiss B."/>
            <person name="Kocsube S."/>
            <person name="Kotiranta H."/>
            <person name="LaButti K.M."/>
            <person name="Lechner B.E."/>
            <person name="Liimatainen K."/>
            <person name="Lipzen A."/>
            <person name="Lukacs Z."/>
            <person name="Mihaltcheva S."/>
            <person name="Morgado L.N."/>
            <person name="Niskanen T."/>
            <person name="Noordeloos M.E."/>
            <person name="Ohm R.A."/>
            <person name="Ortiz-Santana B."/>
            <person name="Ovrebo C."/>
            <person name="Racz N."/>
            <person name="Riley R."/>
            <person name="Savchenko A."/>
            <person name="Shiryaev A."/>
            <person name="Soop K."/>
            <person name="Spirin V."/>
            <person name="Szebenyi C."/>
            <person name="Tomsovsky M."/>
            <person name="Tulloss R.E."/>
            <person name="Uehling J."/>
            <person name="Grigoriev I.V."/>
            <person name="Vagvolgyi C."/>
            <person name="Papp T."/>
            <person name="Martin F.M."/>
            <person name="Miettinen O."/>
            <person name="Hibbett D.S."/>
            <person name="Nagy L.G."/>
        </authorList>
    </citation>
    <scope>NUCLEOTIDE SEQUENCE [LARGE SCALE GENOMIC DNA]</scope>
    <source>
        <strain evidence="2 3">CBS 309.79</strain>
    </source>
</reference>
<dbReference type="AlphaFoldDB" id="A0A5C3QUZ1"/>
<protein>
    <recommendedName>
        <fullName evidence="1">DUF6593 domain-containing protein</fullName>
    </recommendedName>
</protein>
<accession>A0A5C3QUZ1</accession>
<dbReference type="EMBL" id="ML178819">
    <property type="protein sequence ID" value="TFL04169.1"/>
    <property type="molecule type" value="Genomic_DNA"/>
</dbReference>
<dbReference type="OrthoDB" id="3256331at2759"/>
<dbReference type="Proteomes" id="UP000305067">
    <property type="component" value="Unassembled WGS sequence"/>
</dbReference>
<evidence type="ECO:0000313" key="3">
    <source>
        <dbReference type="Proteomes" id="UP000305067"/>
    </source>
</evidence>
<feature type="domain" description="DUF6593" evidence="1">
    <location>
        <begin position="13"/>
        <end position="173"/>
    </location>
</feature>